<dbReference type="Proteomes" id="UP000317557">
    <property type="component" value="Unassembled WGS sequence"/>
</dbReference>
<dbReference type="Pfam" id="PF08757">
    <property type="entry name" value="CotH"/>
    <property type="match status" value="1"/>
</dbReference>
<dbReference type="InterPro" id="IPR008979">
    <property type="entry name" value="Galactose-bd-like_sf"/>
</dbReference>
<protein>
    <submittedName>
        <fullName evidence="2">Por secretion system C-terminal sorting domain-containing protein</fullName>
    </submittedName>
</protein>
<dbReference type="Gene3D" id="2.60.40.4070">
    <property type="match status" value="1"/>
</dbReference>
<dbReference type="Gene3D" id="2.60.120.260">
    <property type="entry name" value="Galactose-binding domain-like"/>
    <property type="match status" value="1"/>
</dbReference>
<dbReference type="Pfam" id="PF13290">
    <property type="entry name" value="CHB_HEX_C_1"/>
    <property type="match status" value="1"/>
</dbReference>
<proteinExistence type="predicted"/>
<sequence>MKKSIFHSIPLLCLSFSLLFFLISPVNGQVVINELVSSNQEGLPDEDGDFPDWIELYNAGDEPVDLTGFGISDDPEDPFQWEFPETELAAGGYYLLFASDKNHEGFTAYWETVVRQGDSIRYHSPSSLLTPEWVQPDFNDSAWGEGTYGIGYGDGDDATETNIRTVSVFTRSFFNLEDPENVKRMLLHIDFDDGYIAYLNGEEISRENMNGSASNNTATTDSEALLYQGQSLSPIPLHEFTYLLKEGKNVLAIQVHNVTQSSSDLSLIPFLSIGRTVNPEETRGVANETNLELTQLTYPHTNFKLSSDGETVVLTHPDETVVDSVSYPPLNPDESYGRSTDDPENWVIFTETTPMEANSADGFAERLTVPPLTNTGGFYNGSVSVGFANSSSDNIYYTTDGSVPGKSDLVFSPPYTFDETTVLRLRAIQNGRLSSDVETYTYFVDVQHELPVISMVAEPDLWESDERGIYVRGTNGITGNCENFPANWNQDWEIPAHMEFYEKNQSLGFSSNIGTKIFGGCSRQNPQKSLSVFFRGNYGNPELQYKLFEEKDIDTFQAFILRNGGNDFGGAHLRDAMMTTLIEDHTKLDYQAYQPVVMYRNGEYWGIHNVREKINEHFVASNHNVDSDDIDLIENNGQIKHGESDAYNAMIEAFGNADMETEAGYQSVLQYVDVESFIDYQVSEIFFANQDWPGNNVRYWRERRDGAKFRWIIYDTDFGFNLYGNRPPEEEMMNFATDGSHTDPDYWPNPAWSTYMFRKLLENESFQHAFVNRFADLLNTTFSADHIVSVIDSLAQRIEPEIGAHQSRWNRSVGNWENQINVLKNFGENRQGYIASQVINYFDIEARNPVTVEASAGGQVQVNRVIPDSYPWTGEYFGGLPVTISALPAPGYRFTGWSGSSSSTSRDITIQAEDRPDLTATFEELPTETSEIVINEIMYNAPDEEDPEDWIELYNPNDFAMNIGGWTIKDDDDEHTFILPENTLIAETGYLVISQNLGAFQEIYGSRNNVIGSMDFGLGGGGDQVRVYDQNGILVDSLEYTDEAPWPLEADGGGYSLELTDPSSDNALAENWAASVKAGGTPGSENRIATSSEEELALPSAIALEQNYPNPFNPNTNITYHLKENSLVSLDVFDVLGRKVATLVNGRQSAGTHHASFDAGNLASGVYMYRLQAGETVLIKKMLLAK</sequence>
<keyword evidence="3" id="KW-1185">Reference proteome</keyword>
<name>A0A521E6Z6_9BACT</name>
<dbReference type="EMBL" id="FXTP01000010">
    <property type="protein sequence ID" value="SMO78950.1"/>
    <property type="molecule type" value="Genomic_DNA"/>
</dbReference>
<dbReference type="Pfam" id="PF18998">
    <property type="entry name" value="Flg_new_2"/>
    <property type="match status" value="1"/>
</dbReference>
<dbReference type="InterPro" id="IPR036415">
    <property type="entry name" value="Lamin_tail_dom_sf"/>
</dbReference>
<feature type="domain" description="LTD" evidence="1">
    <location>
        <begin position="17"/>
        <end position="220"/>
    </location>
</feature>
<gene>
    <name evidence="2" type="ORF">SAMN06265219_110152</name>
</gene>
<dbReference type="PROSITE" id="PS51841">
    <property type="entry name" value="LTD"/>
    <property type="match status" value="2"/>
</dbReference>
<dbReference type="InterPro" id="IPR001322">
    <property type="entry name" value="Lamin_tail_dom"/>
</dbReference>
<dbReference type="NCBIfam" id="TIGR04183">
    <property type="entry name" value="Por_Secre_tail"/>
    <property type="match status" value="1"/>
</dbReference>
<dbReference type="InterPro" id="IPR026444">
    <property type="entry name" value="Secre_tail"/>
</dbReference>
<evidence type="ECO:0000259" key="1">
    <source>
        <dbReference type="PROSITE" id="PS51841"/>
    </source>
</evidence>
<accession>A0A521E6Z6</accession>
<dbReference type="InterPro" id="IPR014867">
    <property type="entry name" value="Spore_coat_CotH_CotH2/3/7"/>
</dbReference>
<dbReference type="AlphaFoldDB" id="A0A521E6Z6"/>
<dbReference type="InterPro" id="IPR059177">
    <property type="entry name" value="GH29D-like_dom"/>
</dbReference>
<evidence type="ECO:0000313" key="2">
    <source>
        <dbReference type="EMBL" id="SMO78950.1"/>
    </source>
</evidence>
<dbReference type="RefSeq" id="WP_142454964.1">
    <property type="nucleotide sequence ID" value="NZ_FXTP01000010.1"/>
</dbReference>
<reference evidence="2 3" key="1">
    <citation type="submission" date="2017-05" db="EMBL/GenBank/DDBJ databases">
        <authorList>
            <person name="Varghese N."/>
            <person name="Submissions S."/>
        </authorList>
    </citation>
    <scope>NUCLEOTIDE SEQUENCE [LARGE SCALE GENOMIC DNA]</scope>
    <source>
        <strain evidence="2 3">DSM 21985</strain>
    </source>
</reference>
<evidence type="ECO:0000313" key="3">
    <source>
        <dbReference type="Proteomes" id="UP000317557"/>
    </source>
</evidence>
<dbReference type="SUPFAM" id="SSF74853">
    <property type="entry name" value="Lamin A/C globular tail domain"/>
    <property type="match status" value="2"/>
</dbReference>
<dbReference type="OrthoDB" id="9806464at2"/>
<dbReference type="Gene3D" id="2.60.40.1260">
    <property type="entry name" value="Lamin Tail domain"/>
    <property type="match status" value="2"/>
</dbReference>
<organism evidence="2 3">
    <name type="scientific">Gracilimonas mengyeensis</name>
    <dbReference type="NCBI Taxonomy" id="1302730"/>
    <lineage>
        <taxon>Bacteria</taxon>
        <taxon>Pseudomonadati</taxon>
        <taxon>Balneolota</taxon>
        <taxon>Balneolia</taxon>
        <taxon>Balneolales</taxon>
        <taxon>Balneolaceae</taxon>
        <taxon>Gracilimonas</taxon>
    </lineage>
</organism>
<feature type="domain" description="LTD" evidence="1">
    <location>
        <begin position="920"/>
        <end position="1042"/>
    </location>
</feature>
<dbReference type="Pfam" id="PF00932">
    <property type="entry name" value="LTD"/>
    <property type="match status" value="2"/>
</dbReference>
<dbReference type="SUPFAM" id="SSF49785">
    <property type="entry name" value="Galactose-binding domain-like"/>
    <property type="match status" value="1"/>
</dbReference>
<dbReference type="InterPro" id="IPR044060">
    <property type="entry name" value="Bacterial_rp_domain"/>
</dbReference>
<dbReference type="Pfam" id="PF18962">
    <property type="entry name" value="Por_Secre_tail"/>
    <property type="match status" value="1"/>
</dbReference>